<organism evidence="1">
    <name type="scientific">uncultured bacterium contig00030</name>
    <dbReference type="NCBI Taxonomy" id="1181519"/>
    <lineage>
        <taxon>Bacteria</taxon>
        <taxon>environmental samples</taxon>
    </lineage>
</organism>
<dbReference type="AlphaFoldDB" id="A0A806KM36"/>
<protein>
    <submittedName>
        <fullName evidence="1">Uncharacterized protein</fullName>
    </submittedName>
</protein>
<reference evidence="1" key="1">
    <citation type="submission" date="2012-03" db="EMBL/GenBank/DDBJ databases">
        <title>Functional metagenomics reveals considerable lignocellulase gene clusters in the gut microbiome of a wood-feeding higher termite.</title>
        <authorList>
            <person name="Liu N."/>
        </authorList>
    </citation>
    <scope>NUCLEOTIDE SEQUENCE</scope>
</reference>
<proteinExistence type="predicted"/>
<name>A0A806KM36_9BACT</name>
<evidence type="ECO:0000313" key="1">
    <source>
        <dbReference type="EMBL" id="AGS52971.1"/>
    </source>
</evidence>
<dbReference type="EMBL" id="JQ844218">
    <property type="protein sequence ID" value="AGS52971.1"/>
    <property type="molecule type" value="Genomic_DNA"/>
</dbReference>
<sequence>MLINGKNQLTPEQLGILETELKAVLEKLAPMLAEAIAEAEAKKKETVLSEEEIRGLFERLESMLNNHNPECVDLVDSLMAVPGTEELIQQIEGFKFKQALAALSELRKKGVNDGKDR</sequence>
<accession>A0A806KM36</accession>